<evidence type="ECO:0000313" key="3">
    <source>
        <dbReference type="Proteomes" id="UP000758856"/>
    </source>
</evidence>
<keyword evidence="3" id="KW-1185">Reference proteome</keyword>
<reference evidence="2 3" key="2">
    <citation type="submission" date="2021-01" db="EMBL/GenBank/DDBJ databases">
        <title>Genomic Encyclopedia of Type Strains, Phase IV (KMG-IV): sequencing the most valuable type-strain genomes for metagenomic binning, comparative biology and taxonomic classification.</title>
        <authorList>
            <person name="Goeker M."/>
        </authorList>
    </citation>
    <scope>NUCLEOTIDE SEQUENCE [LARGE SCALE GENOMIC DNA]</scope>
    <source>
        <strain evidence="2 3">DSM 6130</strain>
    </source>
</reference>
<dbReference type="Proteomes" id="UP000758856">
    <property type="component" value="Unassembled WGS sequence"/>
</dbReference>
<dbReference type="InterPro" id="IPR053745">
    <property type="entry name" value="Viral_Tail_Comp_sf"/>
</dbReference>
<sequence>MSDISSTLSLRAAVYQHVVADVALIALLSAARVYDEPPRAAAAPYVALGGVETRDLSGDAAPVQEHLFALEVVSREGGLAEALKIADRLVRRLDGAALAPEGHSLASLAWRFTDSGRAADNGLRRATVSFRAVTEPLG</sequence>
<gene>
    <name evidence="1" type="ORF">GCM10008170_23340</name>
    <name evidence="2" type="ORF">JOD31_002351</name>
</gene>
<dbReference type="Gene3D" id="3.30.2000.30">
    <property type="match status" value="1"/>
</dbReference>
<dbReference type="EMBL" id="JAFBCY010000003">
    <property type="protein sequence ID" value="MBM7852109.1"/>
    <property type="molecule type" value="Genomic_DNA"/>
</dbReference>
<reference evidence="1" key="3">
    <citation type="submission" date="2023-01" db="EMBL/GenBank/DDBJ databases">
        <authorList>
            <person name="Sun Q."/>
            <person name="Evtushenko L."/>
        </authorList>
    </citation>
    <scope>NUCLEOTIDE SEQUENCE</scope>
    <source>
        <strain evidence="1">VKM B-1606</strain>
    </source>
</reference>
<organism evidence="1 4">
    <name type="scientific">Methylopila capsulata</name>
    <dbReference type="NCBI Taxonomy" id="61654"/>
    <lineage>
        <taxon>Bacteria</taxon>
        <taxon>Pseudomonadati</taxon>
        <taxon>Pseudomonadota</taxon>
        <taxon>Alphaproteobacteria</taxon>
        <taxon>Hyphomicrobiales</taxon>
        <taxon>Methylopilaceae</taxon>
        <taxon>Methylopila</taxon>
    </lineage>
</organism>
<dbReference type="AlphaFoldDB" id="A0A9W6IVZ9"/>
<dbReference type="RefSeq" id="WP_204950539.1">
    <property type="nucleotide sequence ID" value="NZ_BSFF01000003.1"/>
</dbReference>
<dbReference type="EMBL" id="BSFF01000003">
    <property type="protein sequence ID" value="GLK56315.1"/>
    <property type="molecule type" value="Genomic_DNA"/>
</dbReference>
<evidence type="ECO:0000313" key="1">
    <source>
        <dbReference type="EMBL" id="GLK56315.1"/>
    </source>
</evidence>
<proteinExistence type="predicted"/>
<reference evidence="1" key="1">
    <citation type="journal article" date="2014" name="Int. J. Syst. Evol. Microbiol.">
        <title>Complete genome sequence of Corynebacterium casei LMG S-19264T (=DSM 44701T), isolated from a smear-ripened cheese.</title>
        <authorList>
            <consortium name="US DOE Joint Genome Institute (JGI-PGF)"/>
            <person name="Walter F."/>
            <person name="Albersmeier A."/>
            <person name="Kalinowski J."/>
            <person name="Ruckert C."/>
        </authorList>
    </citation>
    <scope>NUCLEOTIDE SEQUENCE</scope>
    <source>
        <strain evidence="1">VKM B-1606</strain>
    </source>
</reference>
<evidence type="ECO:0000313" key="2">
    <source>
        <dbReference type="EMBL" id="MBM7852109.1"/>
    </source>
</evidence>
<comment type="caution">
    <text evidence="1">The sequence shown here is derived from an EMBL/GenBank/DDBJ whole genome shotgun (WGS) entry which is preliminary data.</text>
</comment>
<accession>A0A9W6IVZ9</accession>
<evidence type="ECO:0008006" key="5">
    <source>
        <dbReference type="Google" id="ProtNLM"/>
    </source>
</evidence>
<protein>
    <recommendedName>
        <fullName evidence="5">DUF3168 domain-containing protein</fullName>
    </recommendedName>
</protein>
<evidence type="ECO:0000313" key="4">
    <source>
        <dbReference type="Proteomes" id="UP001143400"/>
    </source>
</evidence>
<dbReference type="Proteomes" id="UP001143400">
    <property type="component" value="Unassembled WGS sequence"/>
</dbReference>
<name>A0A9W6IVZ9_9HYPH</name>
<dbReference type="Pfam" id="PF11367">
    <property type="entry name" value="Tail_completion_gp17"/>
    <property type="match status" value="1"/>
</dbReference>
<dbReference type="InterPro" id="IPR021508">
    <property type="entry name" value="Gp17-like"/>
</dbReference>